<proteinExistence type="predicted"/>
<keyword evidence="2" id="KW-1185">Reference proteome</keyword>
<dbReference type="RefSeq" id="WP_234795202.1">
    <property type="nucleotide sequence ID" value="NZ_FOXS01000008.1"/>
</dbReference>
<dbReference type="Proteomes" id="UP000199029">
    <property type="component" value="Unassembled WGS sequence"/>
</dbReference>
<organism evidence="1 2">
    <name type="scientific">Hymenobacter arizonensis</name>
    <name type="common">Siccationidurans arizonensis</name>
    <dbReference type="NCBI Taxonomy" id="1227077"/>
    <lineage>
        <taxon>Bacteria</taxon>
        <taxon>Pseudomonadati</taxon>
        <taxon>Bacteroidota</taxon>
        <taxon>Cytophagia</taxon>
        <taxon>Cytophagales</taxon>
        <taxon>Hymenobacteraceae</taxon>
        <taxon>Hymenobacter</taxon>
    </lineage>
</organism>
<name>A0A1I6BE06_HYMAR</name>
<sequence length="153" mass="16457">MKLPFLRRLLTGGAPADALKITYASSLGAGPKAQFGQLLTAVATELPDSLAVSVIHLKSGELLATRHLPGKTNPARAAAYNAEVIKQQQQALHVLGLAGSESIEDILITLNSQWHVLRLLPGNRYFIHLMVSKRDANLALAREVLRTHVAAVV</sequence>
<gene>
    <name evidence="1" type="ORF">SAMN04515668_4405</name>
</gene>
<accession>A0A1I6BE06</accession>
<dbReference type="AlphaFoldDB" id="A0A1I6BE06"/>
<dbReference type="STRING" id="1227077.SAMN04515668_4405"/>
<dbReference type="EMBL" id="FOXS01000008">
    <property type="protein sequence ID" value="SFQ79134.1"/>
    <property type="molecule type" value="Genomic_DNA"/>
</dbReference>
<evidence type="ECO:0008006" key="3">
    <source>
        <dbReference type="Google" id="ProtNLM"/>
    </source>
</evidence>
<protein>
    <recommendedName>
        <fullName evidence="3">Roadblock/LAMTOR2 domain-containing protein</fullName>
    </recommendedName>
</protein>
<reference evidence="2" key="1">
    <citation type="submission" date="2016-10" db="EMBL/GenBank/DDBJ databases">
        <authorList>
            <person name="Varghese N."/>
            <person name="Submissions S."/>
        </authorList>
    </citation>
    <scope>NUCLEOTIDE SEQUENCE [LARGE SCALE GENOMIC DNA]</scope>
    <source>
        <strain evidence="2">OR362-8,ATCC BAA-1266,JCM 13504</strain>
    </source>
</reference>
<evidence type="ECO:0000313" key="2">
    <source>
        <dbReference type="Proteomes" id="UP000199029"/>
    </source>
</evidence>
<evidence type="ECO:0000313" key="1">
    <source>
        <dbReference type="EMBL" id="SFQ79134.1"/>
    </source>
</evidence>